<dbReference type="SUPFAM" id="SSF160527">
    <property type="entry name" value="V-type ATPase subunit E-like"/>
    <property type="match status" value="1"/>
</dbReference>
<evidence type="ECO:0000313" key="8">
    <source>
        <dbReference type="EMBL" id="HJC10554.1"/>
    </source>
</evidence>
<dbReference type="SUPFAM" id="SSF81573">
    <property type="entry name" value="F1F0 ATP synthase subunit B, membrane domain"/>
    <property type="match status" value="1"/>
</dbReference>
<evidence type="ECO:0000256" key="2">
    <source>
        <dbReference type="ARBA" id="ARBA00022448"/>
    </source>
</evidence>
<keyword evidence="2 6" id="KW-0813">Transport</keyword>
<dbReference type="Proteomes" id="UP000823893">
    <property type="component" value="Unassembled WGS sequence"/>
</dbReference>
<evidence type="ECO:0000256" key="5">
    <source>
        <dbReference type="ARBA" id="ARBA00023310"/>
    </source>
</evidence>
<evidence type="ECO:0000256" key="1">
    <source>
        <dbReference type="ARBA" id="ARBA00005901"/>
    </source>
</evidence>
<organism evidence="8 9">
    <name type="scientific">Candidatus Blautia merdigallinarum</name>
    <dbReference type="NCBI Taxonomy" id="2838495"/>
    <lineage>
        <taxon>Bacteria</taxon>
        <taxon>Bacillati</taxon>
        <taxon>Bacillota</taxon>
        <taxon>Clostridia</taxon>
        <taxon>Lachnospirales</taxon>
        <taxon>Lachnospiraceae</taxon>
        <taxon>Blautia</taxon>
    </lineage>
</organism>
<comment type="function">
    <text evidence="6">Produces ATP from ADP in the presence of a proton gradient across the membrane.</text>
</comment>
<gene>
    <name evidence="6" type="primary">atpE</name>
    <name evidence="8" type="ORF">H9935_07015</name>
</gene>
<accession>A0A9D2N6E1</accession>
<dbReference type="EMBL" id="DWWV01000090">
    <property type="protein sequence ID" value="HJC10554.1"/>
    <property type="molecule type" value="Genomic_DNA"/>
</dbReference>
<dbReference type="Gene3D" id="3.30.2320.30">
    <property type="entry name" value="ATP synthase, E subunit, C-terminal"/>
    <property type="match status" value="1"/>
</dbReference>
<keyword evidence="4 6" id="KW-0406">Ion transport</keyword>
<feature type="region of interest" description="Disordered" evidence="7">
    <location>
        <begin position="32"/>
        <end position="54"/>
    </location>
</feature>
<keyword evidence="5 6" id="KW-0066">ATP synthesis</keyword>
<comment type="similarity">
    <text evidence="1 6">Belongs to the V-ATPase E subunit family.</text>
</comment>
<evidence type="ECO:0000256" key="3">
    <source>
        <dbReference type="ARBA" id="ARBA00022781"/>
    </source>
</evidence>
<dbReference type="GO" id="GO:0042777">
    <property type="term" value="P:proton motive force-driven plasma membrane ATP synthesis"/>
    <property type="evidence" value="ECO:0007669"/>
    <property type="project" value="UniProtKB-UniRule"/>
</dbReference>
<dbReference type="GO" id="GO:0046933">
    <property type="term" value="F:proton-transporting ATP synthase activity, rotational mechanism"/>
    <property type="evidence" value="ECO:0007669"/>
    <property type="project" value="UniProtKB-UniRule"/>
</dbReference>
<dbReference type="GO" id="GO:0005524">
    <property type="term" value="F:ATP binding"/>
    <property type="evidence" value="ECO:0007669"/>
    <property type="project" value="UniProtKB-UniRule"/>
</dbReference>
<reference evidence="8" key="2">
    <citation type="submission" date="2021-04" db="EMBL/GenBank/DDBJ databases">
        <authorList>
            <person name="Gilroy R."/>
        </authorList>
    </citation>
    <scope>NUCLEOTIDE SEQUENCE</scope>
    <source>
        <strain evidence="8">ChiSxjej6B18-287</strain>
    </source>
</reference>
<reference evidence="8" key="1">
    <citation type="journal article" date="2021" name="PeerJ">
        <title>Extensive microbial diversity within the chicken gut microbiome revealed by metagenomics and culture.</title>
        <authorList>
            <person name="Gilroy R."/>
            <person name="Ravi A."/>
            <person name="Getino M."/>
            <person name="Pursley I."/>
            <person name="Horton D.L."/>
            <person name="Alikhan N.F."/>
            <person name="Baker D."/>
            <person name="Gharbi K."/>
            <person name="Hall N."/>
            <person name="Watson M."/>
            <person name="Adriaenssens E.M."/>
            <person name="Foster-Nyarko E."/>
            <person name="Jarju S."/>
            <person name="Secka A."/>
            <person name="Antonio M."/>
            <person name="Oren A."/>
            <person name="Chaudhuri R.R."/>
            <person name="La Ragione R."/>
            <person name="Hildebrand F."/>
            <person name="Pallen M.J."/>
        </authorList>
    </citation>
    <scope>NUCLEOTIDE SEQUENCE</scope>
    <source>
        <strain evidence="8">ChiSxjej6B18-287</strain>
    </source>
</reference>
<evidence type="ECO:0000313" key="9">
    <source>
        <dbReference type="Proteomes" id="UP000823893"/>
    </source>
</evidence>
<sequence length="197" mass="22236">MTGLEKMKSQILDEAQKNADEILKQAKEEAERIREEARNKGQAESSRILEKSRAEVKNTEERSVSSCALQKRKVLLETKQEIIAQVLETAYNTLAEADEETYFQSIRKMLGKYAAGQAGEICFSKRDLERMPKGFEEEIQAIAKENGGALVLSEETRDISGGFVLIYGGIEENCSFQAMFNSRKDELSDKVHEILFS</sequence>
<dbReference type="HAMAP" id="MF_00311">
    <property type="entry name" value="ATP_synth_E_arch"/>
    <property type="match status" value="1"/>
</dbReference>
<dbReference type="GO" id="GO:0033178">
    <property type="term" value="C:proton-transporting two-sector ATPase complex, catalytic domain"/>
    <property type="evidence" value="ECO:0007669"/>
    <property type="project" value="InterPro"/>
</dbReference>
<name>A0A9D2N6E1_9FIRM</name>
<evidence type="ECO:0000256" key="7">
    <source>
        <dbReference type="SAM" id="MobiDB-lite"/>
    </source>
</evidence>
<evidence type="ECO:0000256" key="6">
    <source>
        <dbReference type="HAMAP-Rule" id="MF_00311"/>
    </source>
</evidence>
<dbReference type="InterPro" id="IPR038495">
    <property type="entry name" value="ATPase_E_C"/>
</dbReference>
<protein>
    <recommendedName>
        <fullName evidence="6">V-type proton ATPase subunit E</fullName>
    </recommendedName>
    <alternativeName>
        <fullName evidence="6">V-ATPase subunit E</fullName>
    </alternativeName>
</protein>
<evidence type="ECO:0000256" key="4">
    <source>
        <dbReference type="ARBA" id="ARBA00023065"/>
    </source>
</evidence>
<dbReference type="Pfam" id="PF01991">
    <property type="entry name" value="vATP-synt_E"/>
    <property type="match status" value="1"/>
</dbReference>
<dbReference type="GO" id="GO:0046961">
    <property type="term" value="F:proton-transporting ATPase activity, rotational mechanism"/>
    <property type="evidence" value="ECO:0007669"/>
    <property type="project" value="InterPro"/>
</dbReference>
<dbReference type="InterPro" id="IPR002842">
    <property type="entry name" value="ATPase_V1_Esu"/>
</dbReference>
<comment type="caution">
    <text evidence="8">The sequence shown here is derived from an EMBL/GenBank/DDBJ whole genome shotgun (WGS) entry which is preliminary data.</text>
</comment>
<dbReference type="Gene3D" id="1.20.5.620">
    <property type="entry name" value="F1F0 ATP synthase subunit B, membrane domain"/>
    <property type="match status" value="1"/>
</dbReference>
<dbReference type="InterPro" id="IPR028987">
    <property type="entry name" value="ATP_synth_B-like_membr_sf"/>
</dbReference>
<keyword evidence="3 6" id="KW-0375">Hydrogen ion transport</keyword>
<proteinExistence type="inferred from homology"/>
<dbReference type="AlphaFoldDB" id="A0A9D2N6E1"/>